<proteinExistence type="predicted"/>
<keyword evidence="2" id="KW-1185">Reference proteome</keyword>
<dbReference type="EMBL" id="JAELVR010000001">
    <property type="protein sequence ID" value="MBJ6370149.1"/>
    <property type="molecule type" value="Genomic_DNA"/>
</dbReference>
<comment type="caution">
    <text evidence="1">The sequence shown here is derived from an EMBL/GenBank/DDBJ whole genome shotgun (WGS) entry which is preliminary data.</text>
</comment>
<dbReference type="Proteomes" id="UP000619079">
    <property type="component" value="Unassembled WGS sequence"/>
</dbReference>
<dbReference type="PANTHER" id="PTHR35841">
    <property type="entry name" value="PHOSPHONATES-BINDING PERIPLASMIC PROTEIN"/>
    <property type="match status" value="1"/>
</dbReference>
<dbReference type="SUPFAM" id="SSF53850">
    <property type="entry name" value="Periplasmic binding protein-like II"/>
    <property type="match status" value="1"/>
</dbReference>
<reference evidence="1" key="1">
    <citation type="submission" date="2020-12" db="EMBL/GenBank/DDBJ databases">
        <title>Sedimentitalea sp. nov., isolated from sand in Incheon.</title>
        <authorList>
            <person name="Kim W."/>
        </authorList>
    </citation>
    <scope>NUCLEOTIDE SEQUENCE</scope>
    <source>
        <strain evidence="1">CAU 1593</strain>
    </source>
</reference>
<accession>A0A8J7LQV9</accession>
<evidence type="ECO:0000313" key="2">
    <source>
        <dbReference type="Proteomes" id="UP000619079"/>
    </source>
</evidence>
<organism evidence="1 2">
    <name type="scientific">Sedimentitalea arenosa</name>
    <dbReference type="NCBI Taxonomy" id="2798803"/>
    <lineage>
        <taxon>Bacteria</taxon>
        <taxon>Pseudomonadati</taxon>
        <taxon>Pseudomonadota</taxon>
        <taxon>Alphaproteobacteria</taxon>
        <taxon>Rhodobacterales</taxon>
        <taxon>Paracoccaceae</taxon>
        <taxon>Sedimentitalea</taxon>
    </lineage>
</organism>
<name>A0A8J7LQV9_9RHOB</name>
<protein>
    <submittedName>
        <fullName evidence="1">PhnD/SsuA/transferrin family substrate-binding protein</fullName>
    </submittedName>
</protein>
<dbReference type="AlphaFoldDB" id="A0A8J7LQV9"/>
<dbReference type="PANTHER" id="PTHR35841:SF1">
    <property type="entry name" value="PHOSPHONATES-BINDING PERIPLASMIC PROTEIN"/>
    <property type="match status" value="1"/>
</dbReference>
<gene>
    <name evidence="1" type="ORF">JF290_01305</name>
</gene>
<evidence type="ECO:0000313" key="1">
    <source>
        <dbReference type="EMBL" id="MBJ6370149.1"/>
    </source>
</evidence>
<dbReference type="RefSeq" id="WP_199022920.1">
    <property type="nucleotide sequence ID" value="NZ_JAELVR010000001.1"/>
</dbReference>
<dbReference type="Gene3D" id="3.40.190.10">
    <property type="entry name" value="Periplasmic binding protein-like II"/>
    <property type="match status" value="1"/>
</dbReference>
<sequence>MIAWLGMYDMPPLRRANDTLWSLIRAGCGDGPEKLSRHSDPWSVWRDPDLLLAQTCGMPFRTSLHGHVTLVGTPDYDLQGCPPGYYRSVLVANADASGDTVDAFDGGVFAYNEALSQSGWAGPITYLTRRGVRFSRLVQTGAHAASVDTVAEGAADLAGIDALTWALLCEHDPVARRLRVVDQTDPTPGLPYITAAGRNPSPIAAAVRSAIVDLAPETRDLLHLRGLVDIPAAAYLGIPTPPSP</sequence>
<dbReference type="Pfam" id="PF12974">
    <property type="entry name" value="Phosphonate-bd"/>
    <property type="match status" value="1"/>
</dbReference>